<dbReference type="Gene3D" id="3.40.50.150">
    <property type="entry name" value="Vaccinia Virus protein VP39"/>
    <property type="match status" value="1"/>
</dbReference>
<evidence type="ECO:0000313" key="5">
    <source>
        <dbReference type="Proteomes" id="UP000248214"/>
    </source>
</evidence>
<dbReference type="AlphaFoldDB" id="A0A323T952"/>
<evidence type="ECO:0000259" key="3">
    <source>
        <dbReference type="Pfam" id="PF13649"/>
    </source>
</evidence>
<protein>
    <submittedName>
        <fullName evidence="4">SAM-dependent methyltransferase</fullName>
    </submittedName>
</protein>
<sequence>MNWKAYNDLAWTEHIIASPEDYGEEADHHIQAINEHTTRKSRTLLHIGCGAGGHDYHFKKHFQVTGVDLSKGMLDIASEVNPEATYIEADMRSFDLNETFDIVVFAESIMYMTTPSDLGNAVETAARHLKSDGTMLIVCQPKEIFQENNFAYSGTRDGVHVTLFENNHITSAETYESVMVYLIRENRGLHVEHDKHTIGLFSEHTWLDIFKKEGLDVKEKDMNHLYDNYVLEDGEYPLKMYVLKRK</sequence>
<comment type="caution">
    <text evidence="4">The sequence shown here is derived from an EMBL/GenBank/DDBJ whole genome shotgun (WGS) entry which is preliminary data.</text>
</comment>
<feature type="domain" description="Methyltransferase" evidence="3">
    <location>
        <begin position="45"/>
        <end position="133"/>
    </location>
</feature>
<organism evidence="4 5">
    <name type="scientific">Salipaludibacillus keqinensis</name>
    <dbReference type="NCBI Taxonomy" id="2045207"/>
    <lineage>
        <taxon>Bacteria</taxon>
        <taxon>Bacillati</taxon>
        <taxon>Bacillota</taxon>
        <taxon>Bacilli</taxon>
        <taxon>Bacillales</taxon>
        <taxon>Bacillaceae</taxon>
    </lineage>
</organism>
<reference evidence="4 5" key="1">
    <citation type="submission" date="2017-10" db="EMBL/GenBank/DDBJ databases">
        <title>Bacillus sp. nov., a halophilic bacterium isolated from a Keqin Lake.</title>
        <authorList>
            <person name="Wang H."/>
        </authorList>
    </citation>
    <scope>NUCLEOTIDE SEQUENCE [LARGE SCALE GENOMIC DNA]</scope>
    <source>
        <strain evidence="4 5">KQ-12</strain>
    </source>
</reference>
<dbReference type="Pfam" id="PF13649">
    <property type="entry name" value="Methyltransf_25"/>
    <property type="match status" value="1"/>
</dbReference>
<dbReference type="EMBL" id="PDOD01000004">
    <property type="protein sequence ID" value="PYZ92272.1"/>
    <property type="molecule type" value="Genomic_DNA"/>
</dbReference>
<dbReference type="Gene3D" id="2.20.130.10">
    <property type="entry name" value="CAC2371-like domains"/>
    <property type="match status" value="1"/>
</dbReference>
<dbReference type="PANTHER" id="PTHR43861:SF1">
    <property type="entry name" value="TRANS-ACONITATE 2-METHYLTRANSFERASE"/>
    <property type="match status" value="1"/>
</dbReference>
<dbReference type="CDD" id="cd02440">
    <property type="entry name" value="AdoMet_MTases"/>
    <property type="match status" value="1"/>
</dbReference>
<name>A0A323T952_9BACI</name>
<dbReference type="SUPFAM" id="SSF53335">
    <property type="entry name" value="S-adenosyl-L-methionine-dependent methyltransferases"/>
    <property type="match status" value="1"/>
</dbReference>
<dbReference type="GO" id="GO:0032259">
    <property type="term" value="P:methylation"/>
    <property type="evidence" value="ECO:0007669"/>
    <property type="project" value="UniProtKB-KW"/>
</dbReference>
<proteinExistence type="predicted"/>
<accession>A0A323T952</accession>
<keyword evidence="2 4" id="KW-0808">Transferase</keyword>
<dbReference type="InterPro" id="IPR041698">
    <property type="entry name" value="Methyltransf_25"/>
</dbReference>
<evidence type="ECO:0000256" key="2">
    <source>
        <dbReference type="ARBA" id="ARBA00022679"/>
    </source>
</evidence>
<keyword evidence="5" id="KW-1185">Reference proteome</keyword>
<dbReference type="PANTHER" id="PTHR43861">
    <property type="entry name" value="TRANS-ACONITATE 2-METHYLTRANSFERASE-RELATED"/>
    <property type="match status" value="1"/>
</dbReference>
<dbReference type="RefSeq" id="WP_110610764.1">
    <property type="nucleotide sequence ID" value="NZ_PDOD01000004.1"/>
</dbReference>
<dbReference type="Proteomes" id="UP000248214">
    <property type="component" value="Unassembled WGS sequence"/>
</dbReference>
<dbReference type="InterPro" id="IPR029063">
    <property type="entry name" value="SAM-dependent_MTases_sf"/>
</dbReference>
<dbReference type="OrthoDB" id="9811589at2"/>
<dbReference type="GO" id="GO:0008168">
    <property type="term" value="F:methyltransferase activity"/>
    <property type="evidence" value="ECO:0007669"/>
    <property type="project" value="UniProtKB-KW"/>
</dbReference>
<evidence type="ECO:0000313" key="4">
    <source>
        <dbReference type="EMBL" id="PYZ92272.1"/>
    </source>
</evidence>
<keyword evidence="1 4" id="KW-0489">Methyltransferase</keyword>
<gene>
    <name evidence="4" type="ORF">CR194_15660</name>
</gene>
<evidence type="ECO:0000256" key="1">
    <source>
        <dbReference type="ARBA" id="ARBA00022603"/>
    </source>
</evidence>